<proteinExistence type="predicted"/>
<protein>
    <submittedName>
        <fullName evidence="2">Uncharacterized protein</fullName>
    </submittedName>
</protein>
<feature type="compositionally biased region" description="Basic residues" evidence="1">
    <location>
        <begin position="70"/>
        <end position="88"/>
    </location>
</feature>
<dbReference type="Proteomes" id="UP001153148">
    <property type="component" value="Unassembled WGS sequence"/>
</dbReference>
<accession>A0ABN7P126</accession>
<gene>
    <name evidence="2" type="ORF">TPAB3V08_LOCUS8436</name>
</gene>
<reference evidence="2" key="1">
    <citation type="submission" date="2021-03" db="EMBL/GenBank/DDBJ databases">
        <authorList>
            <person name="Tran Van P."/>
        </authorList>
    </citation>
    <scope>NUCLEOTIDE SEQUENCE</scope>
</reference>
<feature type="compositionally biased region" description="Basic residues" evidence="1">
    <location>
        <begin position="45"/>
        <end position="57"/>
    </location>
</feature>
<comment type="caution">
    <text evidence="2">The sequence shown here is derived from an EMBL/GenBank/DDBJ whole genome shotgun (WGS) entry which is preliminary data.</text>
</comment>
<feature type="compositionally biased region" description="Basic and acidic residues" evidence="1">
    <location>
        <begin position="59"/>
        <end position="69"/>
    </location>
</feature>
<sequence length="135" mass="16018">MARAKRATNTSTRNQNCLRRSERIANQRRRRVGQEKARYVSLDRNRRRRRNPSRLKASRVVERTQERMKSEHKHGRTRVSQKFGMKRKNKEEASLDECSLFSINYMKEMLKAGFAEGRRRAEQLVNLALQTGLRS</sequence>
<feature type="compositionally biased region" description="Basic and acidic residues" evidence="1">
    <location>
        <begin position="32"/>
        <end position="44"/>
    </location>
</feature>
<organism evidence="2 3">
    <name type="scientific">Timema podura</name>
    <name type="common">Walking stick</name>
    <dbReference type="NCBI Taxonomy" id="61482"/>
    <lineage>
        <taxon>Eukaryota</taxon>
        <taxon>Metazoa</taxon>
        <taxon>Ecdysozoa</taxon>
        <taxon>Arthropoda</taxon>
        <taxon>Hexapoda</taxon>
        <taxon>Insecta</taxon>
        <taxon>Pterygota</taxon>
        <taxon>Neoptera</taxon>
        <taxon>Polyneoptera</taxon>
        <taxon>Phasmatodea</taxon>
        <taxon>Timematodea</taxon>
        <taxon>Timematoidea</taxon>
        <taxon>Timematidae</taxon>
        <taxon>Timema</taxon>
    </lineage>
</organism>
<evidence type="ECO:0000256" key="1">
    <source>
        <dbReference type="SAM" id="MobiDB-lite"/>
    </source>
</evidence>
<feature type="non-terminal residue" evidence="2">
    <location>
        <position position="135"/>
    </location>
</feature>
<evidence type="ECO:0000313" key="2">
    <source>
        <dbReference type="EMBL" id="CAG2061482.1"/>
    </source>
</evidence>
<keyword evidence="3" id="KW-1185">Reference proteome</keyword>
<feature type="region of interest" description="Disordered" evidence="1">
    <location>
        <begin position="27"/>
        <end position="89"/>
    </location>
</feature>
<evidence type="ECO:0000313" key="3">
    <source>
        <dbReference type="Proteomes" id="UP001153148"/>
    </source>
</evidence>
<name>A0ABN7P126_TIMPD</name>
<dbReference type="EMBL" id="CAJPIN010016036">
    <property type="protein sequence ID" value="CAG2061482.1"/>
    <property type="molecule type" value="Genomic_DNA"/>
</dbReference>